<dbReference type="EMBL" id="JACASI010000013">
    <property type="protein sequence ID" value="MCQ3828849.1"/>
    <property type="molecule type" value="Genomic_DNA"/>
</dbReference>
<comment type="caution">
    <text evidence="1">The sequence shown here is derived from an EMBL/GenBank/DDBJ whole genome shotgun (WGS) entry which is preliminary data.</text>
</comment>
<protein>
    <recommendedName>
        <fullName evidence="3">PhoP regulatory network protein YrbL</fullName>
    </recommendedName>
</protein>
<reference evidence="1" key="1">
    <citation type="thesis" date="2020" institute="Technische Universitat Dresden" country="Dresden, Germany">
        <title>The Agarolytic System of Microbulbifer elongatus PORT2, Isolated from Batu Karas, Pangandaran West Java Indonesia.</title>
        <authorList>
            <person name="Anggraeni S.R."/>
        </authorList>
    </citation>
    <scope>NUCLEOTIDE SEQUENCE</scope>
    <source>
        <strain evidence="1">PORT2</strain>
    </source>
</reference>
<proteinExistence type="predicted"/>
<evidence type="ECO:0008006" key="3">
    <source>
        <dbReference type="Google" id="ProtNLM"/>
    </source>
</evidence>
<dbReference type="RefSeq" id="WP_255873651.1">
    <property type="nucleotide sequence ID" value="NZ_JACASI010000013.1"/>
</dbReference>
<accession>A0ABT1NY88</accession>
<sequence>MIDLSNSKPFAKGGNRNCFRHPDFPDRCVKVMLPGRLAELRARAPWYKSLVRDSHFDDNAREQAGYRQRALKHAGPESPVWQHLPRYYGIQETSLGPGSVSELFVDEQGEPSPTLEYYLQTNGLDAEIQNALQQFENWLRATGVLTKNLLPHNLVVTKKSGNPTLYLIDGLGSAAALPLSEHFEISRRRYISRRIERMWKRIHWELSDRNIPWKTAERL</sequence>
<keyword evidence="2" id="KW-1185">Reference proteome</keyword>
<gene>
    <name evidence="1" type="ORF">HXX02_05290</name>
</gene>
<dbReference type="InterPro" id="IPR019647">
    <property type="entry name" value="PhoP_reg_network_YrbL"/>
</dbReference>
<organism evidence="1 2">
    <name type="scientific">Microbulbifer elongatus</name>
    <dbReference type="NCBI Taxonomy" id="86173"/>
    <lineage>
        <taxon>Bacteria</taxon>
        <taxon>Pseudomonadati</taxon>
        <taxon>Pseudomonadota</taxon>
        <taxon>Gammaproteobacteria</taxon>
        <taxon>Cellvibrionales</taxon>
        <taxon>Microbulbiferaceae</taxon>
        <taxon>Microbulbifer</taxon>
    </lineage>
</organism>
<dbReference type="Proteomes" id="UP001205566">
    <property type="component" value="Unassembled WGS sequence"/>
</dbReference>
<dbReference type="Pfam" id="PF10707">
    <property type="entry name" value="YrbL-PhoP_reg"/>
    <property type="match status" value="1"/>
</dbReference>
<evidence type="ECO:0000313" key="2">
    <source>
        <dbReference type="Proteomes" id="UP001205566"/>
    </source>
</evidence>
<evidence type="ECO:0000313" key="1">
    <source>
        <dbReference type="EMBL" id="MCQ3828849.1"/>
    </source>
</evidence>
<name>A0ABT1NY88_9GAMM</name>